<accession>A6HCB5</accession>
<dbReference type="EMBL" id="CH473947">
    <property type="protein sequence ID" value="EDM03670.1"/>
    <property type="molecule type" value="Genomic_DNA"/>
</dbReference>
<evidence type="ECO:0000313" key="3">
    <source>
        <dbReference type="Proteomes" id="UP000234681"/>
    </source>
</evidence>
<protein>
    <submittedName>
        <fullName evidence="2">RCG61476</fullName>
    </submittedName>
</protein>
<dbReference type="AlphaFoldDB" id="A6HCB5"/>
<feature type="compositionally biased region" description="Gly residues" evidence="1">
    <location>
        <begin position="11"/>
        <end position="25"/>
    </location>
</feature>
<feature type="region of interest" description="Disordered" evidence="1">
    <location>
        <begin position="1"/>
        <end position="49"/>
    </location>
</feature>
<evidence type="ECO:0000313" key="2">
    <source>
        <dbReference type="EMBL" id="EDM03670.1"/>
    </source>
</evidence>
<gene>
    <name evidence="2" type="ORF">rCG_61476</name>
</gene>
<proteinExistence type="predicted"/>
<feature type="non-terminal residue" evidence="2">
    <location>
        <position position="63"/>
    </location>
</feature>
<organism evidence="2 3">
    <name type="scientific">Rattus norvegicus</name>
    <name type="common">Rat</name>
    <dbReference type="NCBI Taxonomy" id="10116"/>
    <lineage>
        <taxon>Eukaryota</taxon>
        <taxon>Metazoa</taxon>
        <taxon>Chordata</taxon>
        <taxon>Craniata</taxon>
        <taxon>Vertebrata</taxon>
        <taxon>Euteleostomi</taxon>
        <taxon>Mammalia</taxon>
        <taxon>Eutheria</taxon>
        <taxon>Euarchontoglires</taxon>
        <taxon>Glires</taxon>
        <taxon>Rodentia</taxon>
        <taxon>Myomorpha</taxon>
        <taxon>Muroidea</taxon>
        <taxon>Muridae</taxon>
        <taxon>Murinae</taxon>
        <taxon>Rattus</taxon>
    </lineage>
</organism>
<dbReference type="Proteomes" id="UP000234681">
    <property type="component" value="Chromosome 6"/>
</dbReference>
<evidence type="ECO:0000256" key="1">
    <source>
        <dbReference type="SAM" id="MobiDB-lite"/>
    </source>
</evidence>
<name>A6HCB5_RAT</name>
<reference evidence="3" key="1">
    <citation type="submission" date="2005-09" db="EMBL/GenBank/DDBJ databases">
        <authorList>
            <person name="Mural R.J."/>
            <person name="Li P.W."/>
            <person name="Adams M.D."/>
            <person name="Amanatides P.G."/>
            <person name="Baden-Tillson H."/>
            <person name="Barnstead M."/>
            <person name="Chin S.H."/>
            <person name="Dew I."/>
            <person name="Evans C.A."/>
            <person name="Ferriera S."/>
            <person name="Flanigan M."/>
            <person name="Fosler C."/>
            <person name="Glodek A."/>
            <person name="Gu Z."/>
            <person name="Holt R.A."/>
            <person name="Jennings D."/>
            <person name="Kraft C.L."/>
            <person name="Lu F."/>
            <person name="Nguyen T."/>
            <person name="Nusskern D.R."/>
            <person name="Pfannkoch C.M."/>
            <person name="Sitter C."/>
            <person name="Sutton G.G."/>
            <person name="Venter J.C."/>
            <person name="Wang Z."/>
            <person name="Woodage T."/>
            <person name="Zheng X.H."/>
            <person name="Zhong F."/>
        </authorList>
    </citation>
    <scope>NUCLEOTIDE SEQUENCE [LARGE SCALE GENOMIC DNA]</scope>
    <source>
        <strain>BN</strain>
        <strain evidence="3">Sprague-Dawley</strain>
    </source>
</reference>
<sequence length="63" mass="6468">MSQNKDLWAGVGAGAGAGAGRGSPGGEHLPNIQEPQGSNSSSRTNRKRRMAVCITNSAALYIL</sequence>